<dbReference type="RefSeq" id="WP_072317447.1">
    <property type="nucleotide sequence ID" value="NZ_FPJE01000011.1"/>
</dbReference>
<dbReference type="Gene3D" id="3.20.20.80">
    <property type="entry name" value="Glycosidases"/>
    <property type="match status" value="1"/>
</dbReference>
<evidence type="ECO:0000259" key="1">
    <source>
        <dbReference type="Pfam" id="PF14488"/>
    </source>
</evidence>
<dbReference type="EMBL" id="FPJE01000011">
    <property type="protein sequence ID" value="SFW54378.1"/>
    <property type="molecule type" value="Genomic_DNA"/>
</dbReference>
<dbReference type="InterPro" id="IPR027849">
    <property type="entry name" value="DUF4434"/>
</dbReference>
<gene>
    <name evidence="2" type="ORF">SAMN02927921_02226</name>
</gene>
<reference evidence="2 3" key="1">
    <citation type="submission" date="2016-11" db="EMBL/GenBank/DDBJ databases">
        <authorList>
            <person name="Jaros S."/>
            <person name="Januszkiewicz K."/>
            <person name="Wedrychowicz H."/>
        </authorList>
    </citation>
    <scope>NUCLEOTIDE SEQUENCE [LARGE SCALE GENOMIC DNA]</scope>
    <source>
        <strain evidence="2 3">CGMCC 1.12145</strain>
    </source>
</reference>
<organism evidence="2 3">
    <name type="scientific">Sinomicrobium oceani</name>
    <dbReference type="NCBI Taxonomy" id="1150368"/>
    <lineage>
        <taxon>Bacteria</taxon>
        <taxon>Pseudomonadati</taxon>
        <taxon>Bacteroidota</taxon>
        <taxon>Flavobacteriia</taxon>
        <taxon>Flavobacteriales</taxon>
        <taxon>Flavobacteriaceae</taxon>
        <taxon>Sinomicrobium</taxon>
    </lineage>
</organism>
<feature type="domain" description="DUF4434" evidence="1">
    <location>
        <begin position="58"/>
        <end position="348"/>
    </location>
</feature>
<name>A0A1K1Q2Y1_9FLAO</name>
<dbReference type="NCBIfam" id="TIGR01409">
    <property type="entry name" value="TAT_signal_seq"/>
    <property type="match status" value="1"/>
</dbReference>
<evidence type="ECO:0000313" key="2">
    <source>
        <dbReference type="EMBL" id="SFW54378.1"/>
    </source>
</evidence>
<dbReference type="AlphaFoldDB" id="A0A1K1Q2Y1"/>
<dbReference type="Pfam" id="PF14488">
    <property type="entry name" value="DUF4434"/>
    <property type="match status" value="1"/>
</dbReference>
<dbReference type="InterPro" id="IPR019546">
    <property type="entry name" value="TAT_signal_bac_arc"/>
</dbReference>
<dbReference type="Proteomes" id="UP000182248">
    <property type="component" value="Unassembled WGS sequence"/>
</dbReference>
<dbReference type="InterPro" id="IPR006311">
    <property type="entry name" value="TAT_signal"/>
</dbReference>
<keyword evidence="3" id="KW-1185">Reference proteome</keyword>
<proteinExistence type="predicted"/>
<dbReference type="OrthoDB" id="9773189at2"/>
<protein>
    <submittedName>
        <fullName evidence="2">Tat (Twin-arginine translocation) pathway signal sequence</fullName>
    </submittedName>
</protein>
<accession>A0A1K1Q2Y1</accession>
<evidence type="ECO:0000313" key="3">
    <source>
        <dbReference type="Proteomes" id="UP000182248"/>
    </source>
</evidence>
<sequence>MKPEKTGENSRRSFLKNASMAGASVLTLSGLDRAGAMPSEYIIPKADPKRYGSAGLPITATFLDEISHDIPHQNWGKEEWERDFQHMRSIGIDTVILIRSGYRKFLTYPSDYLVSRGCYKPHTDLLELFLSLAEKYHMNFYFGLYDSGAYWDTGDLTHEIESNRYVIDEVWRKYGERFSSFKGWYLSGEISRKTKGAITSFYELGKQCKAVSSGLPTFISPWIDGKKAVAAASGNLSKKESVSVEEHEREWDEIFDGIHKVVDAVAFQDGHIDYDQLDDFFTVNKKLADKYGMKCWTNAETFDRDMPIKFLPIKFEKLRLKLEAAKRAGYDKAITFEFSHFMSPQSAYLQAGHLYNRYREYFGI</sequence>
<dbReference type="STRING" id="1150368.SAMN02927921_02226"/>
<dbReference type="PROSITE" id="PS51318">
    <property type="entry name" value="TAT"/>
    <property type="match status" value="1"/>
</dbReference>